<feature type="transmembrane region" description="Helical" evidence="7">
    <location>
        <begin position="12"/>
        <end position="35"/>
    </location>
</feature>
<dbReference type="Pfam" id="PF00950">
    <property type="entry name" value="ABC-3"/>
    <property type="match status" value="1"/>
</dbReference>
<evidence type="ECO:0000256" key="6">
    <source>
        <dbReference type="RuleBase" id="RU003943"/>
    </source>
</evidence>
<comment type="similarity">
    <text evidence="2 6">Belongs to the ABC-3 integral membrane protein family.</text>
</comment>
<dbReference type="InterPro" id="IPR001626">
    <property type="entry name" value="ABC_TroCD"/>
</dbReference>
<evidence type="ECO:0000313" key="8">
    <source>
        <dbReference type="EMBL" id="MBC6010116.1"/>
    </source>
</evidence>
<protein>
    <submittedName>
        <fullName evidence="8">Metal ABC transporter permease</fullName>
    </submittedName>
</protein>
<evidence type="ECO:0000256" key="5">
    <source>
        <dbReference type="ARBA" id="ARBA00023136"/>
    </source>
</evidence>
<feature type="transmembrane region" description="Helical" evidence="7">
    <location>
        <begin position="93"/>
        <end position="116"/>
    </location>
</feature>
<sequence>MMNTLLHMFNYTFIIRAFIVGLLISLCAAMLGVNLVLRKNAMISDGLSHVSFGSFAIATVLGVAPLYLAVPVAVIAAVMILKLNNNHHIHGDGAIAVLSSSSLAIGIMAISLTKGVNTDINNYLFGSILSLNNQDMIISIVLSLIVLILYIFSYHKMFALTFDEDFAKSTGINVEFYNIIIAILCSLTIVLGMRMMGALLISSLTIFPCLTSMYFCKDFKHVVISSTILSSICFIVGLSISYLYAAPTGASIVIVNLVVLCITQLIHYVTTKS</sequence>
<keyword evidence="6" id="KW-0813">Transport</keyword>
<accession>A0ABR7KBL0</accession>
<evidence type="ECO:0000313" key="9">
    <source>
        <dbReference type="Proteomes" id="UP000603474"/>
    </source>
</evidence>
<comment type="caution">
    <text evidence="8">The sequence shown here is derived from an EMBL/GenBank/DDBJ whole genome shotgun (WGS) entry which is preliminary data.</text>
</comment>
<feature type="transmembrane region" description="Helical" evidence="7">
    <location>
        <begin position="250"/>
        <end position="269"/>
    </location>
</feature>
<dbReference type="PANTHER" id="PTHR30477:SF0">
    <property type="entry name" value="METAL TRANSPORT SYSTEM MEMBRANE PROTEIN TM_0125-RELATED"/>
    <property type="match status" value="1"/>
</dbReference>
<name>A0ABR7KBL0_9FIRM</name>
<evidence type="ECO:0000256" key="1">
    <source>
        <dbReference type="ARBA" id="ARBA00004141"/>
    </source>
</evidence>
<proteinExistence type="inferred from homology"/>
<gene>
    <name evidence="8" type="ORF">H8909_07650</name>
</gene>
<keyword evidence="4 7" id="KW-1133">Transmembrane helix</keyword>
<keyword evidence="3 6" id="KW-0812">Transmembrane</keyword>
<feature type="transmembrane region" description="Helical" evidence="7">
    <location>
        <begin position="223"/>
        <end position="244"/>
    </location>
</feature>
<dbReference type="InterPro" id="IPR037294">
    <property type="entry name" value="ABC_BtuC-like"/>
</dbReference>
<dbReference type="EMBL" id="JACRWG010000029">
    <property type="protein sequence ID" value="MBC6010116.1"/>
    <property type="molecule type" value="Genomic_DNA"/>
</dbReference>
<reference evidence="8 9" key="1">
    <citation type="submission" date="2020-08" db="EMBL/GenBank/DDBJ databases">
        <authorList>
            <person name="Liu C."/>
            <person name="Sun Q."/>
        </authorList>
    </citation>
    <scope>NUCLEOTIDE SEQUENCE [LARGE SCALE GENOMIC DNA]</scope>
    <source>
        <strain evidence="8 9">NSJ-22</strain>
    </source>
</reference>
<keyword evidence="9" id="KW-1185">Reference proteome</keyword>
<evidence type="ECO:0000256" key="7">
    <source>
        <dbReference type="SAM" id="Phobius"/>
    </source>
</evidence>
<dbReference type="Gene3D" id="1.10.3470.10">
    <property type="entry name" value="ABC transporter involved in vitamin B12 uptake, BtuC"/>
    <property type="match status" value="1"/>
</dbReference>
<evidence type="ECO:0000256" key="3">
    <source>
        <dbReference type="ARBA" id="ARBA00022692"/>
    </source>
</evidence>
<feature type="transmembrane region" description="Helical" evidence="7">
    <location>
        <begin position="55"/>
        <end position="81"/>
    </location>
</feature>
<dbReference type="SUPFAM" id="SSF81345">
    <property type="entry name" value="ABC transporter involved in vitamin B12 uptake, BtuC"/>
    <property type="match status" value="1"/>
</dbReference>
<feature type="transmembrane region" description="Helical" evidence="7">
    <location>
        <begin position="136"/>
        <end position="155"/>
    </location>
</feature>
<evidence type="ECO:0000256" key="4">
    <source>
        <dbReference type="ARBA" id="ARBA00022989"/>
    </source>
</evidence>
<comment type="subcellular location">
    <subcellularLocation>
        <location evidence="6">Cell membrane</location>
        <topology evidence="6">Multi-pass membrane protein</topology>
    </subcellularLocation>
    <subcellularLocation>
        <location evidence="1">Membrane</location>
        <topology evidence="1">Multi-pass membrane protein</topology>
    </subcellularLocation>
</comment>
<dbReference type="PANTHER" id="PTHR30477">
    <property type="entry name" value="ABC-TRANSPORTER METAL-BINDING PROTEIN"/>
    <property type="match status" value="1"/>
</dbReference>
<feature type="transmembrane region" description="Helical" evidence="7">
    <location>
        <begin position="176"/>
        <end position="193"/>
    </location>
</feature>
<dbReference type="CDD" id="cd06550">
    <property type="entry name" value="TM_ABC_iron-siderophores_like"/>
    <property type="match status" value="1"/>
</dbReference>
<evidence type="ECO:0000256" key="2">
    <source>
        <dbReference type="ARBA" id="ARBA00008034"/>
    </source>
</evidence>
<organism evidence="8 9">
    <name type="scientific">Catenibacterium faecis</name>
    <dbReference type="NCBI Taxonomy" id="2764323"/>
    <lineage>
        <taxon>Bacteria</taxon>
        <taxon>Bacillati</taxon>
        <taxon>Bacillota</taxon>
        <taxon>Erysipelotrichia</taxon>
        <taxon>Erysipelotrichales</taxon>
        <taxon>Coprobacillaceae</taxon>
        <taxon>Catenibacterium</taxon>
    </lineage>
</organism>
<dbReference type="Proteomes" id="UP000603474">
    <property type="component" value="Unassembled WGS sequence"/>
</dbReference>
<keyword evidence="5 7" id="KW-0472">Membrane</keyword>